<sequence length="76" mass="8186">MKRRDGVKIMEVSRDCGTQYAQRSGKTVLGFGSTACGVQRGNKSGEARDELGKGLFLIASALLAEKPCRTTIHELS</sequence>
<dbReference type="AlphaFoldDB" id="A0A9D4EYQ8"/>
<evidence type="ECO:0000313" key="2">
    <source>
        <dbReference type="Proteomes" id="UP000828390"/>
    </source>
</evidence>
<protein>
    <submittedName>
        <fullName evidence="1">Uncharacterized protein</fullName>
    </submittedName>
</protein>
<organism evidence="1 2">
    <name type="scientific">Dreissena polymorpha</name>
    <name type="common">Zebra mussel</name>
    <name type="synonym">Mytilus polymorpha</name>
    <dbReference type="NCBI Taxonomy" id="45954"/>
    <lineage>
        <taxon>Eukaryota</taxon>
        <taxon>Metazoa</taxon>
        <taxon>Spiralia</taxon>
        <taxon>Lophotrochozoa</taxon>
        <taxon>Mollusca</taxon>
        <taxon>Bivalvia</taxon>
        <taxon>Autobranchia</taxon>
        <taxon>Heteroconchia</taxon>
        <taxon>Euheterodonta</taxon>
        <taxon>Imparidentia</taxon>
        <taxon>Neoheterodontei</taxon>
        <taxon>Myida</taxon>
        <taxon>Dreissenoidea</taxon>
        <taxon>Dreissenidae</taxon>
        <taxon>Dreissena</taxon>
    </lineage>
</organism>
<reference evidence="1" key="1">
    <citation type="journal article" date="2019" name="bioRxiv">
        <title>The Genome of the Zebra Mussel, Dreissena polymorpha: A Resource for Invasive Species Research.</title>
        <authorList>
            <person name="McCartney M.A."/>
            <person name="Auch B."/>
            <person name="Kono T."/>
            <person name="Mallez S."/>
            <person name="Zhang Y."/>
            <person name="Obille A."/>
            <person name="Becker A."/>
            <person name="Abrahante J.E."/>
            <person name="Garbe J."/>
            <person name="Badalamenti J.P."/>
            <person name="Herman A."/>
            <person name="Mangelson H."/>
            <person name="Liachko I."/>
            <person name="Sullivan S."/>
            <person name="Sone E.D."/>
            <person name="Koren S."/>
            <person name="Silverstein K.A.T."/>
            <person name="Beckman K.B."/>
            <person name="Gohl D.M."/>
        </authorList>
    </citation>
    <scope>NUCLEOTIDE SEQUENCE</scope>
    <source>
        <strain evidence="1">Duluth1</strain>
        <tissue evidence="1">Whole animal</tissue>
    </source>
</reference>
<comment type="caution">
    <text evidence="1">The sequence shown here is derived from an EMBL/GenBank/DDBJ whole genome shotgun (WGS) entry which is preliminary data.</text>
</comment>
<dbReference type="EMBL" id="JAIWYP010000008">
    <property type="protein sequence ID" value="KAH3788697.1"/>
    <property type="molecule type" value="Genomic_DNA"/>
</dbReference>
<reference evidence="1" key="2">
    <citation type="submission" date="2020-11" db="EMBL/GenBank/DDBJ databases">
        <authorList>
            <person name="McCartney M.A."/>
            <person name="Auch B."/>
            <person name="Kono T."/>
            <person name="Mallez S."/>
            <person name="Becker A."/>
            <person name="Gohl D.M."/>
            <person name="Silverstein K.A.T."/>
            <person name="Koren S."/>
            <person name="Bechman K.B."/>
            <person name="Herman A."/>
            <person name="Abrahante J.E."/>
            <person name="Garbe J."/>
        </authorList>
    </citation>
    <scope>NUCLEOTIDE SEQUENCE</scope>
    <source>
        <strain evidence="1">Duluth1</strain>
        <tissue evidence="1">Whole animal</tissue>
    </source>
</reference>
<gene>
    <name evidence="1" type="ORF">DPMN_166845</name>
</gene>
<proteinExistence type="predicted"/>
<evidence type="ECO:0000313" key="1">
    <source>
        <dbReference type="EMBL" id="KAH3788697.1"/>
    </source>
</evidence>
<dbReference type="Proteomes" id="UP000828390">
    <property type="component" value="Unassembled WGS sequence"/>
</dbReference>
<accession>A0A9D4EYQ8</accession>
<name>A0A9D4EYQ8_DREPO</name>
<keyword evidence="2" id="KW-1185">Reference proteome</keyword>